<dbReference type="GO" id="GO:0005737">
    <property type="term" value="C:cytoplasm"/>
    <property type="evidence" value="ECO:0007669"/>
    <property type="project" value="TreeGrafter"/>
</dbReference>
<dbReference type="PANTHER" id="PTHR24348:SF68">
    <property type="entry name" value="SERINE_THREONINE-PROTEIN KINASE ATG1C"/>
    <property type="match status" value="1"/>
</dbReference>
<keyword evidence="5" id="KW-0723">Serine/threonine-protein kinase</keyword>
<dbReference type="InterPro" id="IPR011009">
    <property type="entry name" value="Kinase-like_dom_sf"/>
</dbReference>
<dbReference type="Proteomes" id="UP000308197">
    <property type="component" value="Unassembled WGS sequence"/>
</dbReference>
<evidence type="ECO:0000259" key="6">
    <source>
        <dbReference type="PROSITE" id="PS50011"/>
    </source>
</evidence>
<dbReference type="InterPro" id="IPR000719">
    <property type="entry name" value="Prot_kinase_dom"/>
</dbReference>
<keyword evidence="8" id="KW-1185">Reference proteome</keyword>
<reference evidence="7 8" key="1">
    <citation type="journal article" date="2019" name="Nat. Ecol. Evol.">
        <title>Megaphylogeny resolves global patterns of mushroom evolution.</title>
        <authorList>
            <person name="Varga T."/>
            <person name="Krizsan K."/>
            <person name="Foldi C."/>
            <person name="Dima B."/>
            <person name="Sanchez-Garcia M."/>
            <person name="Sanchez-Ramirez S."/>
            <person name="Szollosi G.J."/>
            <person name="Szarkandi J.G."/>
            <person name="Papp V."/>
            <person name="Albert L."/>
            <person name="Andreopoulos W."/>
            <person name="Angelini C."/>
            <person name="Antonin V."/>
            <person name="Barry K.W."/>
            <person name="Bougher N.L."/>
            <person name="Buchanan P."/>
            <person name="Buyck B."/>
            <person name="Bense V."/>
            <person name="Catcheside P."/>
            <person name="Chovatia M."/>
            <person name="Cooper J."/>
            <person name="Damon W."/>
            <person name="Desjardin D."/>
            <person name="Finy P."/>
            <person name="Geml J."/>
            <person name="Haridas S."/>
            <person name="Hughes K."/>
            <person name="Justo A."/>
            <person name="Karasinski D."/>
            <person name="Kautmanova I."/>
            <person name="Kiss B."/>
            <person name="Kocsube S."/>
            <person name="Kotiranta H."/>
            <person name="LaButti K.M."/>
            <person name="Lechner B.E."/>
            <person name="Liimatainen K."/>
            <person name="Lipzen A."/>
            <person name="Lukacs Z."/>
            <person name="Mihaltcheva S."/>
            <person name="Morgado L.N."/>
            <person name="Niskanen T."/>
            <person name="Noordeloos M.E."/>
            <person name="Ohm R.A."/>
            <person name="Ortiz-Santana B."/>
            <person name="Ovrebo C."/>
            <person name="Racz N."/>
            <person name="Riley R."/>
            <person name="Savchenko A."/>
            <person name="Shiryaev A."/>
            <person name="Soop K."/>
            <person name="Spirin V."/>
            <person name="Szebenyi C."/>
            <person name="Tomsovsky M."/>
            <person name="Tulloss R.E."/>
            <person name="Uehling J."/>
            <person name="Grigoriev I.V."/>
            <person name="Vagvolgyi C."/>
            <person name="Papp T."/>
            <person name="Martin F.M."/>
            <person name="Miettinen O."/>
            <person name="Hibbett D.S."/>
            <person name="Nagy L.G."/>
        </authorList>
    </citation>
    <scope>NUCLEOTIDE SEQUENCE [LARGE SCALE GENOMIC DNA]</scope>
    <source>
        <strain evidence="7 8">HHB13444</strain>
    </source>
</reference>
<dbReference type="InterPro" id="IPR008984">
    <property type="entry name" value="SMAD_FHA_dom_sf"/>
</dbReference>
<protein>
    <submittedName>
        <fullName evidence="7">Kinase-like protein</fullName>
    </submittedName>
</protein>
<proteinExistence type="inferred from homology"/>
<comment type="similarity">
    <text evidence="1">Belongs to the protein kinase superfamily. CAMK Ser/Thr protein kinase family. CHEK2 subfamily.</text>
</comment>
<dbReference type="PROSITE" id="PS00107">
    <property type="entry name" value="PROTEIN_KINASE_ATP"/>
    <property type="match status" value="1"/>
</dbReference>
<dbReference type="GO" id="GO:0010506">
    <property type="term" value="P:regulation of autophagy"/>
    <property type="evidence" value="ECO:0007669"/>
    <property type="project" value="InterPro"/>
</dbReference>
<evidence type="ECO:0000256" key="1">
    <source>
        <dbReference type="ARBA" id="ARBA00005575"/>
    </source>
</evidence>
<dbReference type="AlphaFoldDB" id="A0A5C3P6K0"/>
<dbReference type="InParanoid" id="A0A5C3P6K0"/>
<evidence type="ECO:0000313" key="7">
    <source>
        <dbReference type="EMBL" id="TFK85275.1"/>
    </source>
</evidence>
<dbReference type="Gene3D" id="2.60.200.20">
    <property type="match status" value="1"/>
</dbReference>
<dbReference type="GO" id="GO:0004674">
    <property type="term" value="F:protein serine/threonine kinase activity"/>
    <property type="evidence" value="ECO:0007669"/>
    <property type="project" value="UniProtKB-KW"/>
</dbReference>
<sequence length="288" mass="32473">HCAVEWDGDESSASAVTITDLSHGKIWINGERVQSGGTRIIRNYNIVKFGSGSRSPQSLSFMFRHYHAQSSSESHFPPELRRDYDLQLSLGRGAYATVVKALHVHEKRWYAVKLISRHAINSVRGRLGGGRDEVTMEDLRKEIDVLSRLRHRYIVQFKEAVYGDRSVGIVMEFVPGGDLGAYMDEHGLLQEAQVKRFTYQICKALAYLHREGIVHRDLKPENVLMTNDEPRTVKLADFGLAKAVHSMTCLRTRCGTPLYMAPEVSDQTVEGYTKAVDSWSLGVMVCVM</sequence>
<accession>A0A5C3P6K0</accession>
<dbReference type="InterPro" id="IPR008271">
    <property type="entry name" value="Ser/Thr_kinase_AS"/>
</dbReference>
<keyword evidence="3 4" id="KW-0067">ATP-binding</keyword>
<keyword evidence="7" id="KW-0418">Kinase</keyword>
<dbReference type="InterPro" id="IPR000253">
    <property type="entry name" value="FHA_dom"/>
</dbReference>
<dbReference type="Gene3D" id="1.10.510.10">
    <property type="entry name" value="Transferase(Phosphotransferase) domain 1"/>
    <property type="match status" value="1"/>
</dbReference>
<keyword evidence="2 4" id="KW-0547">Nucleotide-binding</keyword>
<dbReference type="SUPFAM" id="SSF56112">
    <property type="entry name" value="Protein kinase-like (PK-like)"/>
    <property type="match status" value="1"/>
</dbReference>
<feature type="domain" description="Protein kinase" evidence="6">
    <location>
        <begin position="84"/>
        <end position="288"/>
    </location>
</feature>
<organism evidence="7 8">
    <name type="scientific">Polyporus arcularius HHB13444</name>
    <dbReference type="NCBI Taxonomy" id="1314778"/>
    <lineage>
        <taxon>Eukaryota</taxon>
        <taxon>Fungi</taxon>
        <taxon>Dikarya</taxon>
        <taxon>Basidiomycota</taxon>
        <taxon>Agaricomycotina</taxon>
        <taxon>Agaricomycetes</taxon>
        <taxon>Polyporales</taxon>
        <taxon>Polyporaceae</taxon>
        <taxon>Polyporus</taxon>
    </lineage>
</organism>
<feature type="non-terminal residue" evidence="7">
    <location>
        <position position="1"/>
    </location>
</feature>
<dbReference type="PROSITE" id="PS00108">
    <property type="entry name" value="PROTEIN_KINASE_ST"/>
    <property type="match status" value="1"/>
</dbReference>
<gene>
    <name evidence="7" type="ORF">K466DRAFT_458938</name>
</gene>
<feature type="non-terminal residue" evidence="7">
    <location>
        <position position="288"/>
    </location>
</feature>
<evidence type="ECO:0000313" key="8">
    <source>
        <dbReference type="Proteomes" id="UP000308197"/>
    </source>
</evidence>
<dbReference type="STRING" id="1314778.A0A5C3P6K0"/>
<dbReference type="PROSITE" id="PS50011">
    <property type="entry name" value="PROTEIN_KINASE_DOM"/>
    <property type="match status" value="1"/>
</dbReference>
<keyword evidence="7" id="KW-0808">Transferase</keyword>
<dbReference type="EMBL" id="ML211263">
    <property type="protein sequence ID" value="TFK85275.1"/>
    <property type="molecule type" value="Genomic_DNA"/>
</dbReference>
<evidence type="ECO:0000256" key="4">
    <source>
        <dbReference type="PROSITE-ProRule" id="PRU10141"/>
    </source>
</evidence>
<dbReference type="Pfam" id="PF00498">
    <property type="entry name" value="FHA"/>
    <property type="match status" value="1"/>
</dbReference>
<dbReference type="Pfam" id="PF00069">
    <property type="entry name" value="Pkinase"/>
    <property type="match status" value="1"/>
</dbReference>
<feature type="binding site" evidence="4">
    <location>
        <position position="113"/>
    </location>
    <ligand>
        <name>ATP</name>
        <dbReference type="ChEBI" id="CHEBI:30616"/>
    </ligand>
</feature>
<dbReference type="SMART" id="SM00220">
    <property type="entry name" value="S_TKc"/>
    <property type="match status" value="1"/>
</dbReference>
<dbReference type="PANTHER" id="PTHR24348">
    <property type="entry name" value="SERINE/THREONINE-PROTEIN KINASE UNC-51-RELATED"/>
    <property type="match status" value="1"/>
</dbReference>
<dbReference type="SUPFAM" id="SSF49879">
    <property type="entry name" value="SMAD/FHA domain"/>
    <property type="match status" value="1"/>
</dbReference>
<dbReference type="InterPro" id="IPR045269">
    <property type="entry name" value="Atg1-like"/>
</dbReference>
<evidence type="ECO:0000256" key="5">
    <source>
        <dbReference type="RuleBase" id="RU000304"/>
    </source>
</evidence>
<name>A0A5C3P6K0_9APHY</name>
<dbReference type="InterPro" id="IPR017441">
    <property type="entry name" value="Protein_kinase_ATP_BS"/>
</dbReference>
<evidence type="ECO:0000256" key="2">
    <source>
        <dbReference type="ARBA" id="ARBA00022741"/>
    </source>
</evidence>
<evidence type="ECO:0000256" key="3">
    <source>
        <dbReference type="ARBA" id="ARBA00022840"/>
    </source>
</evidence>
<dbReference type="GO" id="GO:0005524">
    <property type="term" value="F:ATP binding"/>
    <property type="evidence" value="ECO:0007669"/>
    <property type="project" value="UniProtKB-UniRule"/>
</dbReference>